<dbReference type="InterPro" id="IPR052097">
    <property type="entry name" value="SET-MYND_domain_protein"/>
</dbReference>
<feature type="non-terminal residue" evidence="10">
    <location>
        <position position="191"/>
    </location>
</feature>
<comment type="caution">
    <text evidence="10">The sequence shown here is derived from an EMBL/GenBank/DDBJ whole genome shotgun (WGS) entry which is preliminary data.</text>
</comment>
<dbReference type="EMBL" id="LJIG01022839">
    <property type="protein sequence ID" value="KRT78451.1"/>
    <property type="molecule type" value="Genomic_DNA"/>
</dbReference>
<evidence type="ECO:0000256" key="3">
    <source>
        <dbReference type="ARBA" id="ARBA00022490"/>
    </source>
</evidence>
<keyword evidence="7" id="KW-0539">Nucleus</keyword>
<dbReference type="PANTHER" id="PTHR46165:SF2">
    <property type="entry name" value="SET AND MYND DOMAIN-CONTAINING PROTEIN 4"/>
    <property type="match status" value="1"/>
</dbReference>
<dbReference type="GO" id="GO:0032259">
    <property type="term" value="P:methylation"/>
    <property type="evidence" value="ECO:0007669"/>
    <property type="project" value="UniProtKB-KW"/>
</dbReference>
<keyword evidence="4" id="KW-0489">Methyltransferase</keyword>
<dbReference type="InterPro" id="IPR001214">
    <property type="entry name" value="SET_dom"/>
</dbReference>
<keyword evidence="11" id="KW-1185">Reference proteome</keyword>
<protein>
    <submittedName>
        <fullName evidence="10">SET domain-containing protein</fullName>
    </submittedName>
</protein>
<organism evidence="10 11">
    <name type="scientific">Oryctes borbonicus</name>
    <dbReference type="NCBI Taxonomy" id="1629725"/>
    <lineage>
        <taxon>Eukaryota</taxon>
        <taxon>Metazoa</taxon>
        <taxon>Ecdysozoa</taxon>
        <taxon>Arthropoda</taxon>
        <taxon>Hexapoda</taxon>
        <taxon>Insecta</taxon>
        <taxon>Pterygota</taxon>
        <taxon>Neoptera</taxon>
        <taxon>Endopterygota</taxon>
        <taxon>Coleoptera</taxon>
        <taxon>Polyphaga</taxon>
        <taxon>Scarabaeiformia</taxon>
        <taxon>Scarabaeidae</taxon>
        <taxon>Dynastinae</taxon>
        <taxon>Oryctes</taxon>
    </lineage>
</organism>
<keyword evidence="5" id="KW-0808">Transferase</keyword>
<evidence type="ECO:0000256" key="7">
    <source>
        <dbReference type="ARBA" id="ARBA00023242"/>
    </source>
</evidence>
<dbReference type="PANTHER" id="PTHR46165">
    <property type="entry name" value="SET AND MYND DOMAIN-CONTAINING PROTEIN 4"/>
    <property type="match status" value="1"/>
</dbReference>
<dbReference type="GO" id="GO:0042826">
    <property type="term" value="F:histone deacetylase binding"/>
    <property type="evidence" value="ECO:0007669"/>
    <property type="project" value="TreeGrafter"/>
</dbReference>
<evidence type="ECO:0000313" key="10">
    <source>
        <dbReference type="EMBL" id="KRT78451.1"/>
    </source>
</evidence>
<dbReference type="OrthoDB" id="62495at2759"/>
<dbReference type="GO" id="GO:0008276">
    <property type="term" value="F:protein methyltransferase activity"/>
    <property type="evidence" value="ECO:0007669"/>
    <property type="project" value="UniProtKB-ARBA"/>
</dbReference>
<dbReference type="SUPFAM" id="SSF82199">
    <property type="entry name" value="SET domain"/>
    <property type="match status" value="1"/>
</dbReference>
<feature type="non-terminal residue" evidence="10">
    <location>
        <position position="1"/>
    </location>
</feature>
<gene>
    <name evidence="10" type="ORF">AMK59_7230</name>
</gene>
<dbReference type="InterPro" id="IPR046341">
    <property type="entry name" value="SET_dom_sf"/>
</dbReference>
<dbReference type="Gene3D" id="2.170.270.10">
    <property type="entry name" value="SET domain"/>
    <property type="match status" value="1"/>
</dbReference>
<evidence type="ECO:0000256" key="8">
    <source>
        <dbReference type="ARBA" id="ARBA00048985"/>
    </source>
</evidence>
<evidence type="ECO:0000256" key="5">
    <source>
        <dbReference type="ARBA" id="ARBA00022679"/>
    </source>
</evidence>
<feature type="domain" description="SET" evidence="9">
    <location>
        <begin position="16"/>
        <end position="111"/>
    </location>
</feature>
<dbReference type="GO" id="GO:0005737">
    <property type="term" value="C:cytoplasm"/>
    <property type="evidence" value="ECO:0007669"/>
    <property type="project" value="UniProtKB-SubCell"/>
</dbReference>
<dbReference type="Pfam" id="PF00856">
    <property type="entry name" value="SET"/>
    <property type="match status" value="1"/>
</dbReference>
<keyword evidence="3" id="KW-0963">Cytoplasm</keyword>
<keyword evidence="6" id="KW-0949">S-adenosyl-L-methionine</keyword>
<dbReference type="Proteomes" id="UP000051574">
    <property type="component" value="Unassembled WGS sequence"/>
</dbReference>
<dbReference type="CDD" id="cd10536">
    <property type="entry name" value="SET_SMYD4"/>
    <property type="match status" value="1"/>
</dbReference>
<evidence type="ECO:0000256" key="6">
    <source>
        <dbReference type="ARBA" id="ARBA00022691"/>
    </source>
</evidence>
<proteinExistence type="predicted"/>
<accession>A0A0T6ATH8</accession>
<evidence type="ECO:0000256" key="4">
    <source>
        <dbReference type="ARBA" id="ARBA00022603"/>
    </source>
</evidence>
<dbReference type="InterPro" id="IPR044421">
    <property type="entry name" value="SMYD4_SET"/>
</dbReference>
<sequence length="191" mass="21756">YFESQTDFFKWLSEKVDLESGKSIIISFGSCLLKNIAQIACNASVIEHWDVENYQYVPRNKTPVATGLYPAVSMMNHSCRANVSMYYIDDIVIVKAIGNIKRGQEICNCYGINYCYSKKGDRQSSLYAQYGFKCLCEICSNPRMELDYLNAFKCTLCFGSVPMDSKVCYDCQKTVDLSEVFKLEKQAKDSL</sequence>
<name>A0A0T6ATH8_9SCAR</name>
<dbReference type="PROSITE" id="PS50280">
    <property type="entry name" value="SET"/>
    <property type="match status" value="1"/>
</dbReference>
<reference evidence="10 11" key="1">
    <citation type="submission" date="2015-09" db="EMBL/GenBank/DDBJ databases">
        <title>Draft genome of the scarab beetle Oryctes borbonicus.</title>
        <authorList>
            <person name="Meyer J.M."/>
            <person name="Markov G.V."/>
            <person name="Baskaran P."/>
            <person name="Herrmann M."/>
            <person name="Sommer R.J."/>
            <person name="Roedelsperger C."/>
        </authorList>
    </citation>
    <scope>NUCLEOTIDE SEQUENCE [LARGE SCALE GENOMIC DNA]</scope>
    <source>
        <strain evidence="10">OB123</strain>
        <tissue evidence="10">Whole animal</tissue>
    </source>
</reference>
<dbReference type="GO" id="GO:0005634">
    <property type="term" value="C:nucleus"/>
    <property type="evidence" value="ECO:0007669"/>
    <property type="project" value="UniProtKB-SubCell"/>
</dbReference>
<dbReference type="GO" id="GO:0008757">
    <property type="term" value="F:S-adenosylmethionine-dependent methyltransferase activity"/>
    <property type="evidence" value="ECO:0007669"/>
    <property type="project" value="UniProtKB-ARBA"/>
</dbReference>
<comment type="catalytic activity">
    <reaction evidence="8">
        <text>L-lysyl-[protein] + S-adenosyl-L-methionine = N(6)-methyl-L-lysyl-[protein] + S-adenosyl-L-homocysteine + H(+)</text>
        <dbReference type="Rhea" id="RHEA:51736"/>
        <dbReference type="Rhea" id="RHEA-COMP:9752"/>
        <dbReference type="Rhea" id="RHEA-COMP:13053"/>
        <dbReference type="ChEBI" id="CHEBI:15378"/>
        <dbReference type="ChEBI" id="CHEBI:29969"/>
        <dbReference type="ChEBI" id="CHEBI:57856"/>
        <dbReference type="ChEBI" id="CHEBI:59789"/>
        <dbReference type="ChEBI" id="CHEBI:61929"/>
    </reaction>
</comment>
<evidence type="ECO:0000256" key="1">
    <source>
        <dbReference type="ARBA" id="ARBA00004123"/>
    </source>
</evidence>
<evidence type="ECO:0000256" key="2">
    <source>
        <dbReference type="ARBA" id="ARBA00004496"/>
    </source>
</evidence>
<evidence type="ECO:0000259" key="9">
    <source>
        <dbReference type="PROSITE" id="PS50280"/>
    </source>
</evidence>
<dbReference type="GO" id="GO:0008170">
    <property type="term" value="F:N-methyltransferase activity"/>
    <property type="evidence" value="ECO:0007669"/>
    <property type="project" value="UniProtKB-ARBA"/>
</dbReference>
<comment type="subcellular location">
    <subcellularLocation>
        <location evidence="2">Cytoplasm</location>
    </subcellularLocation>
    <subcellularLocation>
        <location evidence="1">Nucleus</location>
    </subcellularLocation>
</comment>
<evidence type="ECO:0000313" key="11">
    <source>
        <dbReference type="Proteomes" id="UP000051574"/>
    </source>
</evidence>
<dbReference type="AlphaFoldDB" id="A0A0T6ATH8"/>